<name>A0A372NYH3_9SPHI</name>
<feature type="transmembrane region" description="Helical" evidence="6">
    <location>
        <begin position="12"/>
        <end position="34"/>
    </location>
</feature>
<gene>
    <name evidence="7" type="ORF">D0C36_06405</name>
</gene>
<proteinExistence type="inferred from homology"/>
<dbReference type="InterPro" id="IPR038330">
    <property type="entry name" value="TspO/MBR-related_sf"/>
</dbReference>
<protein>
    <submittedName>
        <fullName evidence="7">Tryptophan-rich sensory protein</fullName>
    </submittedName>
</protein>
<comment type="subcellular location">
    <subcellularLocation>
        <location evidence="1">Membrane</location>
        <topology evidence="1">Multi-pass membrane protein</topology>
    </subcellularLocation>
</comment>
<dbReference type="RefSeq" id="WP_117390716.1">
    <property type="nucleotide sequence ID" value="NZ_QWDC01000001.1"/>
</dbReference>
<comment type="caution">
    <text evidence="7">The sequence shown here is derived from an EMBL/GenBank/DDBJ whole genome shotgun (WGS) entry which is preliminary data.</text>
</comment>
<dbReference type="GO" id="GO:0016020">
    <property type="term" value="C:membrane"/>
    <property type="evidence" value="ECO:0007669"/>
    <property type="project" value="UniProtKB-SubCell"/>
</dbReference>
<feature type="transmembrane region" description="Helical" evidence="6">
    <location>
        <begin position="87"/>
        <end position="105"/>
    </location>
</feature>
<evidence type="ECO:0000313" key="8">
    <source>
        <dbReference type="Proteomes" id="UP000264217"/>
    </source>
</evidence>
<evidence type="ECO:0000256" key="6">
    <source>
        <dbReference type="SAM" id="Phobius"/>
    </source>
</evidence>
<dbReference type="PIRSF" id="PIRSF005859">
    <property type="entry name" value="PBR"/>
    <property type="match status" value="1"/>
</dbReference>
<dbReference type="PANTHER" id="PTHR10057">
    <property type="entry name" value="PERIPHERAL-TYPE BENZODIAZEPINE RECEPTOR"/>
    <property type="match status" value="1"/>
</dbReference>
<evidence type="ECO:0000256" key="5">
    <source>
        <dbReference type="ARBA" id="ARBA00023136"/>
    </source>
</evidence>
<dbReference type="PANTHER" id="PTHR10057:SF0">
    <property type="entry name" value="TRANSLOCATOR PROTEIN"/>
    <property type="match status" value="1"/>
</dbReference>
<keyword evidence="5 6" id="KW-0472">Membrane</keyword>
<dbReference type="AlphaFoldDB" id="A0A372NYH3"/>
<feature type="transmembrane region" description="Helical" evidence="6">
    <location>
        <begin position="139"/>
        <end position="163"/>
    </location>
</feature>
<keyword evidence="4 6" id="KW-1133">Transmembrane helix</keyword>
<comment type="similarity">
    <text evidence="2">Belongs to the TspO/BZRP family.</text>
</comment>
<dbReference type="GO" id="GO:0033013">
    <property type="term" value="P:tetrapyrrole metabolic process"/>
    <property type="evidence" value="ECO:0007669"/>
    <property type="project" value="UniProtKB-ARBA"/>
</dbReference>
<keyword evidence="8" id="KW-1185">Reference proteome</keyword>
<evidence type="ECO:0000256" key="2">
    <source>
        <dbReference type="ARBA" id="ARBA00007524"/>
    </source>
</evidence>
<dbReference type="CDD" id="cd15904">
    <property type="entry name" value="TSPO_MBR"/>
    <property type="match status" value="1"/>
</dbReference>
<reference evidence="7 8" key="1">
    <citation type="submission" date="2018-08" db="EMBL/GenBank/DDBJ databases">
        <title>Mucilaginibacter sp. MYSH2.</title>
        <authorList>
            <person name="Seo T."/>
        </authorList>
    </citation>
    <scope>NUCLEOTIDE SEQUENCE [LARGE SCALE GENOMIC DNA]</scope>
    <source>
        <strain evidence="7 8">MYSH2</strain>
    </source>
</reference>
<feature type="transmembrane region" description="Helical" evidence="6">
    <location>
        <begin position="111"/>
        <end position="132"/>
    </location>
</feature>
<dbReference type="OrthoDB" id="9795496at2"/>
<evidence type="ECO:0000313" key="7">
    <source>
        <dbReference type="EMBL" id="RFZ95155.1"/>
    </source>
</evidence>
<feature type="transmembrane region" description="Helical" evidence="6">
    <location>
        <begin position="54"/>
        <end position="75"/>
    </location>
</feature>
<dbReference type="InterPro" id="IPR004307">
    <property type="entry name" value="TspO_MBR"/>
</dbReference>
<keyword evidence="3 6" id="KW-0812">Transmembrane</keyword>
<dbReference type="FunFam" id="1.20.1260.100:FF:000001">
    <property type="entry name" value="translocator protein 2"/>
    <property type="match status" value="1"/>
</dbReference>
<evidence type="ECO:0000256" key="1">
    <source>
        <dbReference type="ARBA" id="ARBA00004141"/>
    </source>
</evidence>
<evidence type="ECO:0000256" key="3">
    <source>
        <dbReference type="ARBA" id="ARBA00022692"/>
    </source>
</evidence>
<dbReference type="EMBL" id="QWDC01000001">
    <property type="protein sequence ID" value="RFZ95155.1"/>
    <property type="molecule type" value="Genomic_DNA"/>
</dbReference>
<dbReference type="Proteomes" id="UP000264217">
    <property type="component" value="Unassembled WGS sequence"/>
</dbReference>
<accession>A0A372NYH3</accession>
<evidence type="ECO:0000256" key="4">
    <source>
        <dbReference type="ARBA" id="ARBA00022989"/>
    </source>
</evidence>
<sequence>MNQAVSNKKFQFIPYIISLLINLAIGFVASIFTRPEIEGWYRTLKKPGFTPPDMAFPIAWTILYILIATSAYLVWTKRNNTPAFKTALIIYALQLFFNFWWSIIFFGLHSILIALIIIIALLVLIILNISWFNRFSKPAAYLLVPYLLWVGFAALLNLSIYIFNK</sequence>
<dbReference type="Gene3D" id="1.20.1260.100">
    <property type="entry name" value="TspO/MBR protein"/>
    <property type="match status" value="1"/>
</dbReference>
<organism evidence="7 8">
    <name type="scientific">Mucilaginibacter conchicola</name>
    <dbReference type="NCBI Taxonomy" id="2303333"/>
    <lineage>
        <taxon>Bacteria</taxon>
        <taxon>Pseudomonadati</taxon>
        <taxon>Bacteroidota</taxon>
        <taxon>Sphingobacteriia</taxon>
        <taxon>Sphingobacteriales</taxon>
        <taxon>Sphingobacteriaceae</taxon>
        <taxon>Mucilaginibacter</taxon>
    </lineage>
</organism>
<dbReference type="Pfam" id="PF03073">
    <property type="entry name" value="TspO_MBR"/>
    <property type="match status" value="1"/>
</dbReference>